<sequence length="499" mass="55255">MVASLLRSLNSGIQDGRLLSRKGEPQIQMFQKAFIRAGRFTTQFVRLDFDTKPSLGTACSLTIPRKGHLLSRLYLVTTLPDIATPQVSAKAAADASGVKFLGPTFGWTNSLGHALIGQAEITIGGSRCERLDGQLLEVLDEFYTPMEKVTLMNAILPRLDNGFKPGSIGSSEVTVATTPLPFWFSCGDAGAYLPIDAIQADQVLLKIQFNPLASVYVSSHQQTPTLPTASVGGDAYVPLLGSLFYYEGAEGQQIPLKGVSMPALLPLGDTYLMAEYVYLDKPEANRFRIADIQIPIPQHYPFDPYDTRGVPRAQVQLKIPNPTRNLFFYLQRWEAARYNAPFLATRDLSRGGSIPWWPDASGLNTYGLGQYSPGFCTRESEPISSLALTYEGSLTRFWTDSPSLFRSFIPCLEMKKAPWVNRYFYVMPFGFQNGLTPPSLPSGEANLDKILNIELSLQLQPNRGSINPNDVPRYLVYVWAETYNVLRIFGGRAGLLFGY</sequence>
<protein>
    <submittedName>
        <fullName evidence="3">Uncharacterized protein</fullName>
    </submittedName>
</protein>
<feature type="domain" description="Major capsid protein C-terminal" evidence="1">
    <location>
        <begin position="298"/>
        <end position="494"/>
    </location>
</feature>
<proteinExistence type="predicted"/>
<dbReference type="Gene3D" id="2.70.9.20">
    <property type="entry name" value="Major capsid protein Vp54"/>
    <property type="match status" value="1"/>
</dbReference>
<dbReference type="Pfam" id="PF04451">
    <property type="entry name" value="Capsid_NCLDV"/>
    <property type="match status" value="1"/>
</dbReference>
<accession>A0A6C0BB23</accession>
<dbReference type="Gene3D" id="2.70.9.10">
    <property type="entry name" value="Adenovirus Type 2 Hexon, domain 4"/>
    <property type="match status" value="1"/>
</dbReference>
<dbReference type="EMBL" id="MN739110">
    <property type="protein sequence ID" value="QHS89465.1"/>
    <property type="molecule type" value="Genomic_DNA"/>
</dbReference>
<dbReference type="InterPro" id="IPR038519">
    <property type="entry name" value="MCP_C_sf"/>
</dbReference>
<evidence type="ECO:0000259" key="1">
    <source>
        <dbReference type="Pfam" id="PF04451"/>
    </source>
</evidence>
<evidence type="ECO:0000313" key="3">
    <source>
        <dbReference type="EMBL" id="QHS89465.1"/>
    </source>
</evidence>
<dbReference type="SUPFAM" id="SSF49749">
    <property type="entry name" value="Group II dsDNA viruses VP"/>
    <property type="match status" value="2"/>
</dbReference>
<dbReference type="InterPro" id="IPR016112">
    <property type="entry name" value="VP_dsDNA_II"/>
</dbReference>
<dbReference type="GO" id="GO:0005198">
    <property type="term" value="F:structural molecule activity"/>
    <property type="evidence" value="ECO:0007669"/>
    <property type="project" value="InterPro"/>
</dbReference>
<dbReference type="Pfam" id="PF16903">
    <property type="entry name" value="Capsid_N"/>
    <property type="match status" value="1"/>
</dbReference>
<organism evidence="3">
    <name type="scientific">viral metagenome</name>
    <dbReference type="NCBI Taxonomy" id="1070528"/>
    <lineage>
        <taxon>unclassified sequences</taxon>
        <taxon>metagenomes</taxon>
        <taxon>organismal metagenomes</taxon>
    </lineage>
</organism>
<dbReference type="AlphaFoldDB" id="A0A6C0BB23"/>
<dbReference type="InterPro" id="IPR031654">
    <property type="entry name" value="Capsid_N"/>
</dbReference>
<feature type="domain" description="Major capsid protein N-terminal" evidence="2">
    <location>
        <begin position="29"/>
        <end position="226"/>
    </location>
</feature>
<dbReference type="InterPro" id="IPR007542">
    <property type="entry name" value="MCP_C"/>
</dbReference>
<evidence type="ECO:0000259" key="2">
    <source>
        <dbReference type="Pfam" id="PF16903"/>
    </source>
</evidence>
<name>A0A6C0BB23_9ZZZZ</name>
<reference evidence="3" key="1">
    <citation type="journal article" date="2020" name="Nature">
        <title>Giant virus diversity and host interactions through global metagenomics.</title>
        <authorList>
            <person name="Schulz F."/>
            <person name="Roux S."/>
            <person name="Paez-Espino D."/>
            <person name="Jungbluth S."/>
            <person name="Walsh D.A."/>
            <person name="Denef V.J."/>
            <person name="McMahon K.D."/>
            <person name="Konstantinidis K.T."/>
            <person name="Eloe-Fadrosh E.A."/>
            <person name="Kyrpides N.C."/>
            <person name="Woyke T."/>
        </authorList>
    </citation>
    <scope>NUCLEOTIDE SEQUENCE</scope>
    <source>
        <strain evidence="3">GVMAG-M-3300010158-60</strain>
    </source>
</reference>